<keyword evidence="5" id="KW-0812">Transmembrane</keyword>
<organism evidence="6 7">
    <name type="scientific">Candidatus Kinetoplastidibacterium galati TCC219</name>
    <dbReference type="NCBI Taxonomy" id="1208921"/>
    <lineage>
        <taxon>Bacteria</taxon>
        <taxon>Pseudomonadati</taxon>
        <taxon>Pseudomonadota</taxon>
        <taxon>Betaproteobacteria</taxon>
        <taxon>Candidatus Kinetoplastidibacterium</taxon>
    </lineage>
</organism>
<protein>
    <submittedName>
        <fullName evidence="6">DNA recombination protein RmuC</fullName>
    </submittedName>
</protein>
<dbReference type="Proteomes" id="UP000011658">
    <property type="component" value="Chromosome"/>
</dbReference>
<name>M1L8J1_9PROT</name>
<dbReference type="EMBL" id="CP003806">
    <property type="protein sequence ID" value="AGF48903.1"/>
    <property type="molecule type" value="Genomic_DNA"/>
</dbReference>
<dbReference type="OrthoDB" id="9765111at2"/>
<keyword evidence="3" id="KW-0175">Coiled coil</keyword>
<dbReference type="PANTHER" id="PTHR30563">
    <property type="entry name" value="DNA RECOMBINATION PROTEIN RMUC"/>
    <property type="match status" value="1"/>
</dbReference>
<evidence type="ECO:0000313" key="7">
    <source>
        <dbReference type="Proteomes" id="UP000011658"/>
    </source>
</evidence>
<comment type="similarity">
    <text evidence="2">Belongs to the RmuC family.</text>
</comment>
<evidence type="ECO:0000256" key="4">
    <source>
        <dbReference type="ARBA" id="ARBA00023172"/>
    </source>
</evidence>
<dbReference type="PANTHER" id="PTHR30563:SF0">
    <property type="entry name" value="DNA RECOMBINATION PROTEIN RMUC"/>
    <property type="match status" value="1"/>
</dbReference>
<feature type="transmembrane region" description="Helical" evidence="5">
    <location>
        <begin position="6"/>
        <end position="27"/>
    </location>
</feature>
<accession>M1L8J1</accession>
<proteinExistence type="inferred from homology"/>
<evidence type="ECO:0000256" key="1">
    <source>
        <dbReference type="ARBA" id="ARBA00003416"/>
    </source>
</evidence>
<sequence>MTINCISLYLLYLFMLINCFIAIKTLIKLKHFSFENIENIINELSSFERRLHEDIIESHRLYRNDILELARIFQVDFKSFQDSMRDTLSSDARSNRSETTSSFMKFSDSFTEKLQGLIEINDRRTKEIRYTLENRLQILQNSNSEKLDEIRYTVDEKLHSTLEKRLGESFKQVSERLEAVHQGLGEMQNLAVGVGDLKRVLNNVKTRGTWGEIQLSRLIEDIMTPDQYGRNVKIIPNKDLFVEFAIKLPGSSKESSPIWLPIDSKFPKEEYERLIEANDSANMEISKSASNALAKALELQARNISSKYIEPPYTTEFAIMFLPTEGLYAEVLRYPGLFDKLFNLHINVVGPSNLAALLNSLQIGFKTLAIEKRSSEVWNILRAVKTEFSKFGESLASVKKTLDTASNKLGQTEVRSRAMLNNLKSLEILPDNTEAVQLSEDIHKD</sequence>
<keyword evidence="7" id="KW-1185">Reference proteome</keyword>
<evidence type="ECO:0000313" key="6">
    <source>
        <dbReference type="EMBL" id="AGF48903.1"/>
    </source>
</evidence>
<keyword evidence="4" id="KW-0233">DNA recombination</keyword>
<comment type="function">
    <text evidence="1">Involved in DNA recombination.</text>
</comment>
<dbReference type="PATRIC" id="fig|1208921.3.peg.181"/>
<dbReference type="Pfam" id="PF02646">
    <property type="entry name" value="RmuC"/>
    <property type="match status" value="1"/>
</dbReference>
<dbReference type="HOGENOM" id="CLU_020365_1_1_4"/>
<dbReference type="InterPro" id="IPR003798">
    <property type="entry name" value="DNA_recombination_RmuC"/>
</dbReference>
<dbReference type="KEGG" id="kga:ST1E_0466"/>
<dbReference type="eggNOG" id="COG1322">
    <property type="taxonomic scope" value="Bacteria"/>
</dbReference>
<evidence type="ECO:0000256" key="5">
    <source>
        <dbReference type="SAM" id="Phobius"/>
    </source>
</evidence>
<reference evidence="6 7" key="1">
    <citation type="journal article" date="2013" name="Genome Biol. Evol.">
        <title>Genome evolution and phylogenomic analysis of candidatus kinetoplastibacterium, the betaproteobacterial endosymbionts of strigomonas and angomonas.</title>
        <authorList>
            <person name="Alves J.M."/>
            <person name="Serrano M.G."/>
            <person name="Maia da Silva F."/>
            <person name="Voegtly L.J."/>
            <person name="Matveyev A.V."/>
            <person name="Teixeira M.M."/>
            <person name="Camargo E.P."/>
            <person name="Buck G.A."/>
        </authorList>
    </citation>
    <scope>NUCLEOTIDE SEQUENCE [LARGE SCALE GENOMIC DNA]</scope>
    <source>
        <strain evidence="6 7">TCC219</strain>
    </source>
</reference>
<keyword evidence="5" id="KW-0472">Membrane</keyword>
<dbReference type="GO" id="GO:0006310">
    <property type="term" value="P:DNA recombination"/>
    <property type="evidence" value="ECO:0007669"/>
    <property type="project" value="UniProtKB-KW"/>
</dbReference>
<evidence type="ECO:0000256" key="3">
    <source>
        <dbReference type="ARBA" id="ARBA00023054"/>
    </source>
</evidence>
<keyword evidence="5" id="KW-1133">Transmembrane helix</keyword>
<dbReference type="AlphaFoldDB" id="M1L8J1"/>
<evidence type="ECO:0000256" key="2">
    <source>
        <dbReference type="ARBA" id="ARBA00009840"/>
    </source>
</evidence>
<gene>
    <name evidence="6" type="ORF">ST1E_0466</name>
</gene>